<evidence type="ECO:0000256" key="1">
    <source>
        <dbReference type="ARBA" id="ARBA00002324"/>
    </source>
</evidence>
<dbReference type="EC" id="2.7.7.18" evidence="10"/>
<dbReference type="RefSeq" id="WP_036438906.1">
    <property type="nucleotide sequence ID" value="NZ_CP033021.1"/>
</dbReference>
<dbReference type="PANTHER" id="PTHR39321:SF3">
    <property type="entry name" value="PHOSPHOPANTETHEINE ADENYLYLTRANSFERASE"/>
    <property type="match status" value="1"/>
</dbReference>
<evidence type="ECO:0000256" key="6">
    <source>
        <dbReference type="ARBA" id="ARBA00022741"/>
    </source>
</evidence>
<dbReference type="NCBIfam" id="TIGR00125">
    <property type="entry name" value="cyt_tran_rel"/>
    <property type="match status" value="1"/>
</dbReference>
<sequence length="360" mass="42192">MKIGIFGGSFDPVHKGHILIANDAIELLKLDKVIFVPANKNPFKDKQDYAFNEHRINMINIVINKSNMEVSQFETKRGGTSYTIDTVKYFAQKYPNDELYFLIGSDNVGSLNKWKDIEEISKIVKIVVFNRNNIYSKINIKKYNCLVLKNSFHPFSSTSYKNGNINVVDERVQEYIGKNCLYLENIAKNILSIPRFKHLRYTAEFSAQLAKRNNFDVELAYRTGFMHDITKEWDINKAYKFLSSYGYNEQNLPEYMLHQTTAYYWLRDVYKYQNDEALQAIKIHTSLDFKISLLAKILYIADKICEGRKWPGIQKIRELALNNLEEGFKEVIRICGLKFNEQKGIIFDEKQKEIYKLLLK</sequence>
<comment type="similarity">
    <text evidence="10">Belongs to the NadD family.</text>
</comment>
<dbReference type="InterPro" id="IPR003607">
    <property type="entry name" value="HD/PDEase_dom"/>
</dbReference>
<dbReference type="Gene3D" id="3.40.50.620">
    <property type="entry name" value="HUPs"/>
    <property type="match status" value="1"/>
</dbReference>
<proteinExistence type="inferred from homology"/>
<reference evidence="12 13" key="2">
    <citation type="submission" date="2018-10" db="EMBL/GenBank/DDBJ databases">
        <title>Detection and isolation of Mycoplasma hominis as a predominant microorganism from pelvic cavity of patient with salpingitis and tubo-ovarian abscess.</title>
        <authorList>
            <person name="Guschin A.E."/>
            <person name="Khayrullina G.A."/>
            <person name="Rakovskaya I.V."/>
            <person name="Shelenkov A.A."/>
            <person name="Shagin D.A."/>
        </authorList>
    </citation>
    <scope>NUCLEOTIDE SEQUENCE [LARGE SCALE GENOMIC DNA]</scope>
    <source>
        <strain evidence="13">TOA</strain>
    </source>
</reference>
<dbReference type="NCBIfam" id="NF005519">
    <property type="entry name" value="PRK07152.1"/>
    <property type="match status" value="1"/>
</dbReference>
<dbReference type="PANTHER" id="PTHR39321">
    <property type="entry name" value="NICOTINATE-NUCLEOTIDE ADENYLYLTRANSFERASE-RELATED"/>
    <property type="match status" value="1"/>
</dbReference>
<dbReference type="Proteomes" id="UP000029712">
    <property type="component" value="Chromosome"/>
</dbReference>
<evidence type="ECO:0000256" key="7">
    <source>
        <dbReference type="ARBA" id="ARBA00022840"/>
    </source>
</evidence>
<keyword evidence="6 10" id="KW-0547">Nucleotide-binding</keyword>
<comment type="function">
    <text evidence="1 10">Catalyzes the reversible adenylation of nicotinate mononucleotide (NaMN) to nicotinic acid adenine dinucleotide (NaAD).</text>
</comment>
<evidence type="ECO:0000256" key="9">
    <source>
        <dbReference type="ARBA" id="ARBA00048721"/>
    </source>
</evidence>
<evidence type="ECO:0000256" key="8">
    <source>
        <dbReference type="ARBA" id="ARBA00023027"/>
    </source>
</evidence>
<evidence type="ECO:0000259" key="11">
    <source>
        <dbReference type="SMART" id="SM00471"/>
    </source>
</evidence>
<dbReference type="CDD" id="cd02165">
    <property type="entry name" value="NMNAT"/>
    <property type="match status" value="1"/>
</dbReference>
<dbReference type="GO" id="GO:0005524">
    <property type="term" value="F:ATP binding"/>
    <property type="evidence" value="ECO:0007669"/>
    <property type="project" value="UniProtKB-KW"/>
</dbReference>
<evidence type="ECO:0000256" key="4">
    <source>
        <dbReference type="ARBA" id="ARBA00022679"/>
    </source>
</evidence>
<dbReference type="NCBIfam" id="TIGR00482">
    <property type="entry name" value="nicotinate (nicotinamide) nucleotide adenylyltransferase"/>
    <property type="match status" value="1"/>
</dbReference>
<keyword evidence="3 10" id="KW-0662">Pyridine nucleotide biosynthesis</keyword>
<evidence type="ECO:0000256" key="2">
    <source>
        <dbReference type="ARBA" id="ARBA00005019"/>
    </source>
</evidence>
<dbReference type="SUPFAM" id="SSF109604">
    <property type="entry name" value="HD-domain/PDEase-like"/>
    <property type="match status" value="1"/>
</dbReference>
<reference evidence="12 13" key="1">
    <citation type="submission" date="2014-08" db="EMBL/GenBank/DDBJ databases">
        <authorList>
            <person name="Kuleshov K."/>
            <person name="Dedkov V."/>
            <person name="Markelov M."/>
            <person name="Pimkina E."/>
        </authorList>
    </citation>
    <scope>NUCLEOTIDE SEQUENCE [LARGE SCALE GENOMIC DNA]</scope>
    <source>
        <strain evidence="13">TOA</strain>
    </source>
</reference>
<dbReference type="InterPro" id="IPR004821">
    <property type="entry name" value="Cyt_trans-like"/>
</dbReference>
<dbReference type="OrthoDB" id="5295945at2"/>
<organism evidence="12 13">
    <name type="scientific">Metamycoplasma hominis</name>
    <name type="common">Mycoplasma hominis</name>
    <dbReference type="NCBI Taxonomy" id="2098"/>
    <lineage>
        <taxon>Bacteria</taxon>
        <taxon>Bacillati</taxon>
        <taxon>Mycoplasmatota</taxon>
        <taxon>Mycoplasmoidales</taxon>
        <taxon>Metamycoplasmataceae</taxon>
        <taxon>Metamycoplasma</taxon>
    </lineage>
</organism>
<evidence type="ECO:0000256" key="5">
    <source>
        <dbReference type="ARBA" id="ARBA00022695"/>
    </source>
</evidence>
<dbReference type="InterPro" id="IPR005248">
    <property type="entry name" value="NadD/NMNAT"/>
</dbReference>
<protein>
    <recommendedName>
        <fullName evidence="10">Probable nicotinate-nucleotide adenylyltransferase</fullName>
        <ecNumber evidence="10">2.7.7.18</ecNumber>
    </recommendedName>
    <alternativeName>
        <fullName evidence="10">Deamido-NAD(+) diphosphorylase</fullName>
    </alternativeName>
    <alternativeName>
        <fullName evidence="10">Deamido-NAD(+) pyrophosphorylase</fullName>
    </alternativeName>
    <alternativeName>
        <fullName evidence="10">Nicotinate mononucleotide adenylyltransferase</fullName>
        <shortName evidence="10">NaMN adenylyltransferase</shortName>
    </alternativeName>
</protein>
<keyword evidence="5 10" id="KW-0548">Nucleotidyltransferase</keyword>
<dbReference type="GO" id="GO:0009435">
    <property type="term" value="P:NAD+ biosynthetic process"/>
    <property type="evidence" value="ECO:0007669"/>
    <property type="project" value="UniProtKB-UniRule"/>
</dbReference>
<dbReference type="UniPathway" id="UPA00253">
    <property type="reaction ID" value="UER00332"/>
</dbReference>
<dbReference type="SMART" id="SM00471">
    <property type="entry name" value="HDc"/>
    <property type="match status" value="1"/>
</dbReference>
<dbReference type="Pfam" id="PF01966">
    <property type="entry name" value="HD"/>
    <property type="match status" value="1"/>
</dbReference>
<gene>
    <name evidence="10" type="primary">nadD</name>
    <name evidence="12" type="ORF">KN71_000800</name>
</gene>
<dbReference type="AlphaFoldDB" id="A0A454C957"/>
<feature type="domain" description="HD/PDEase" evidence="11">
    <location>
        <begin position="191"/>
        <end position="316"/>
    </location>
</feature>
<evidence type="ECO:0000256" key="3">
    <source>
        <dbReference type="ARBA" id="ARBA00022642"/>
    </source>
</evidence>
<keyword evidence="4 10" id="KW-0808">Transferase</keyword>
<comment type="pathway">
    <text evidence="2 10">Cofactor biosynthesis; NAD(+) biosynthesis; deamido-NAD(+) from nicotinate D-ribonucleotide: step 1/1.</text>
</comment>
<dbReference type="Gene3D" id="1.10.3210.10">
    <property type="entry name" value="Hypothetical protein af1432"/>
    <property type="match status" value="1"/>
</dbReference>
<dbReference type="SUPFAM" id="SSF52374">
    <property type="entry name" value="Nucleotidylyl transferase"/>
    <property type="match status" value="1"/>
</dbReference>
<evidence type="ECO:0000313" key="13">
    <source>
        <dbReference type="Proteomes" id="UP000029712"/>
    </source>
</evidence>
<dbReference type="Pfam" id="PF01467">
    <property type="entry name" value="CTP_transf_like"/>
    <property type="match status" value="1"/>
</dbReference>
<name>A0A454C957_METHO</name>
<dbReference type="InterPro" id="IPR014729">
    <property type="entry name" value="Rossmann-like_a/b/a_fold"/>
</dbReference>
<accession>A0A454C957</accession>
<dbReference type="HAMAP" id="MF_00244">
    <property type="entry name" value="NaMN_adenylyltr"/>
    <property type="match status" value="1"/>
</dbReference>
<comment type="catalytic activity">
    <reaction evidence="9 10">
        <text>nicotinate beta-D-ribonucleotide + ATP + H(+) = deamido-NAD(+) + diphosphate</text>
        <dbReference type="Rhea" id="RHEA:22860"/>
        <dbReference type="ChEBI" id="CHEBI:15378"/>
        <dbReference type="ChEBI" id="CHEBI:30616"/>
        <dbReference type="ChEBI" id="CHEBI:33019"/>
        <dbReference type="ChEBI" id="CHEBI:57502"/>
        <dbReference type="ChEBI" id="CHEBI:58437"/>
        <dbReference type="EC" id="2.7.7.18"/>
    </reaction>
</comment>
<evidence type="ECO:0000256" key="10">
    <source>
        <dbReference type="HAMAP-Rule" id="MF_00244"/>
    </source>
</evidence>
<keyword evidence="7 10" id="KW-0067">ATP-binding</keyword>
<dbReference type="GO" id="GO:0004515">
    <property type="term" value="F:nicotinate-nucleotide adenylyltransferase activity"/>
    <property type="evidence" value="ECO:0007669"/>
    <property type="project" value="UniProtKB-UniRule"/>
</dbReference>
<dbReference type="InterPro" id="IPR006674">
    <property type="entry name" value="HD_domain"/>
</dbReference>
<keyword evidence="8 10" id="KW-0520">NAD</keyword>
<dbReference type="EMBL" id="CP033021">
    <property type="protein sequence ID" value="AYN65252.1"/>
    <property type="molecule type" value="Genomic_DNA"/>
</dbReference>
<evidence type="ECO:0000313" key="12">
    <source>
        <dbReference type="EMBL" id="AYN65252.1"/>
    </source>
</evidence>